<dbReference type="InterPro" id="IPR006287">
    <property type="entry name" value="DJ-1"/>
</dbReference>
<accession>A0A2Z5TRD8</accession>
<dbReference type="PANTHER" id="PTHR48094">
    <property type="entry name" value="PROTEIN/NUCLEIC ACID DEGLYCASE DJ-1-RELATED"/>
    <property type="match status" value="1"/>
</dbReference>
<dbReference type="InterPro" id="IPR050325">
    <property type="entry name" value="Prot/Nucl_acid_deglycase"/>
</dbReference>
<reference evidence="3 5" key="2">
    <citation type="submission" date="2023-08" db="EMBL/GenBank/DDBJ databases">
        <title>Streptococcus ruminantium-associated sheep mastitis outbreak detected in Italy is distinct from bovine isolates.</title>
        <authorList>
            <person name="Rosa M.N."/>
            <person name="Vezina B."/>
            <person name="Tola S."/>
        </authorList>
    </citation>
    <scope>NUCLEOTIDE SEQUENCE [LARGE SCALE GENOMIC DNA]</scope>
    <source>
        <strain evidence="3 5">OM6730</strain>
    </source>
</reference>
<gene>
    <name evidence="3" type="ORF">RFF62_09870</name>
    <name evidence="2" type="ORF">SR187_6650</name>
</gene>
<dbReference type="GO" id="GO:0005737">
    <property type="term" value="C:cytoplasm"/>
    <property type="evidence" value="ECO:0007669"/>
    <property type="project" value="TreeGrafter"/>
</dbReference>
<evidence type="ECO:0000313" key="5">
    <source>
        <dbReference type="Proteomes" id="UP001228446"/>
    </source>
</evidence>
<dbReference type="Gene3D" id="3.40.50.880">
    <property type="match status" value="1"/>
</dbReference>
<name>A0A2Z5TRD8_9STRE</name>
<evidence type="ECO:0000313" key="3">
    <source>
        <dbReference type="EMBL" id="MDQ8834074.1"/>
    </source>
</evidence>
<protein>
    <submittedName>
        <fullName evidence="2">DJ-1 family protein</fullName>
    </submittedName>
    <submittedName>
        <fullName evidence="3">DJ-1/PfpI family protein</fullName>
    </submittedName>
</protein>
<dbReference type="RefSeq" id="WP_120171904.1">
    <property type="nucleotide sequence ID" value="NZ_AP018400.1"/>
</dbReference>
<proteinExistence type="predicted"/>
<dbReference type="EMBL" id="JAVIBX010000055">
    <property type="protein sequence ID" value="MDQ8834074.1"/>
    <property type="molecule type" value="Genomic_DNA"/>
</dbReference>
<dbReference type="KEGG" id="srq:SR187_6650"/>
<dbReference type="NCBIfam" id="TIGR01383">
    <property type="entry name" value="not_thiJ"/>
    <property type="match status" value="1"/>
</dbReference>
<organism evidence="2 4">
    <name type="scientific">Streptococcus ruminantium</name>
    <dbReference type="NCBI Taxonomy" id="1917441"/>
    <lineage>
        <taxon>Bacteria</taxon>
        <taxon>Bacillati</taxon>
        <taxon>Bacillota</taxon>
        <taxon>Bacilli</taxon>
        <taxon>Lactobacillales</taxon>
        <taxon>Streptococcaceae</taxon>
        <taxon>Streptococcus</taxon>
    </lineage>
</organism>
<feature type="domain" description="DJ-1/PfpI" evidence="1">
    <location>
        <begin position="3"/>
        <end position="162"/>
    </location>
</feature>
<dbReference type="CDD" id="cd03135">
    <property type="entry name" value="GATase1_DJ-1"/>
    <property type="match status" value="1"/>
</dbReference>
<dbReference type="InterPro" id="IPR029062">
    <property type="entry name" value="Class_I_gatase-like"/>
</dbReference>
<dbReference type="Proteomes" id="UP000269331">
    <property type="component" value="Chromosome"/>
</dbReference>
<dbReference type="Pfam" id="PF01965">
    <property type="entry name" value="DJ-1_PfpI"/>
    <property type="match status" value="1"/>
</dbReference>
<evidence type="ECO:0000313" key="4">
    <source>
        <dbReference type="Proteomes" id="UP000269331"/>
    </source>
</evidence>
<dbReference type="Proteomes" id="UP001228446">
    <property type="component" value="Unassembled WGS sequence"/>
</dbReference>
<dbReference type="GeneID" id="52229863"/>
<reference evidence="2 4" key="1">
    <citation type="journal article" date="2018" name="Genome Biol. Evol.">
        <title>Complete Genome Sequence of Streptococcus ruminantium sp. nov. GUT-187T (=DSM 104980T =JCM 31869T), the Type Strain of S. ruminantium, and Comparison with Genome Sequences of Streptococcus suis Strains.</title>
        <authorList>
            <person name="Tohya M."/>
            <person name="Sekizaki T."/>
            <person name="Miyoshi-Akiyama T."/>
        </authorList>
    </citation>
    <scope>NUCLEOTIDE SEQUENCE [LARGE SCALE GENOMIC DNA]</scope>
    <source>
        <strain evidence="2 4">GUT187T</strain>
    </source>
</reference>
<dbReference type="AlphaFoldDB" id="A0A2Z5TRD8"/>
<evidence type="ECO:0000259" key="1">
    <source>
        <dbReference type="Pfam" id="PF01965"/>
    </source>
</evidence>
<dbReference type="InterPro" id="IPR002818">
    <property type="entry name" value="DJ-1/PfpI"/>
</dbReference>
<dbReference type="EMBL" id="AP018400">
    <property type="protein sequence ID" value="BBA92935.1"/>
    <property type="molecule type" value="Genomic_DNA"/>
</dbReference>
<dbReference type="SUPFAM" id="SSF52317">
    <property type="entry name" value="Class I glutamine amidotransferase-like"/>
    <property type="match status" value="1"/>
</dbReference>
<dbReference type="PANTHER" id="PTHR48094:SF12">
    <property type="entry name" value="PARKINSON DISEASE PROTEIN 7 HOMOLOG"/>
    <property type="match status" value="1"/>
</dbReference>
<sequence>MVKVAVILANGFEEIEALAPVDVFRRAGFDCQILGLNSQEVEGSHGIRVQTDQMFSGELSPFDLIVLPGGMPGSVNLRDDDRLISALKRAVEMGKSIAAICAAPIVLDKAGLLDSRCYTCFPGKEADIQSGIHLAENVVVDGPIITSRGAGTSLDFAYKLVDLFGGDGTELAQTMVYKIEK</sequence>
<dbReference type="OrthoDB" id="9800516at2"/>
<keyword evidence="5" id="KW-1185">Reference proteome</keyword>
<evidence type="ECO:0000313" key="2">
    <source>
        <dbReference type="EMBL" id="BBA92935.1"/>
    </source>
</evidence>